<gene>
    <name evidence="9" type="ORF">ACFOMH_00670</name>
</gene>
<proteinExistence type="predicted"/>
<dbReference type="SUPFAM" id="SSF109998">
    <property type="entry name" value="Triger factor/SurA peptide-binding domain-like"/>
    <property type="match status" value="1"/>
</dbReference>
<evidence type="ECO:0000256" key="5">
    <source>
        <dbReference type="PROSITE-ProRule" id="PRU00278"/>
    </source>
</evidence>
<reference evidence="10" key="1">
    <citation type="journal article" date="2019" name="Int. J. Syst. Evol. Microbiol.">
        <title>The Global Catalogue of Microorganisms (GCM) 10K type strain sequencing project: providing services to taxonomists for standard genome sequencing and annotation.</title>
        <authorList>
            <consortium name="The Broad Institute Genomics Platform"/>
            <consortium name="The Broad Institute Genome Sequencing Center for Infectious Disease"/>
            <person name="Wu L."/>
            <person name="Ma J."/>
        </authorList>
    </citation>
    <scope>NUCLEOTIDE SEQUENCE [LARGE SCALE GENOMIC DNA]</scope>
    <source>
        <strain evidence="10">KCTC 42899</strain>
    </source>
</reference>
<keyword evidence="5" id="KW-0697">Rotamase</keyword>
<sequence length="428" mass="46094">MRRILLGAAMAAILAGAGLGPLPAQAQGNLFQPLVYVNDSAVTRYELDQRVRFMQLLRAPDSDPVTAEKALIDDRLRMFTARQMNITPTDEQIDAGLAEFAGRANLGVEEFTAALARAGVERQAFRDFISAGVVWREVVRQHVVPLVRVTDAEVEQEMQKIIATPKVTHVALSEIIIPAPEGQEQAALDRAGQIVANARTEADFAAFARRYSATPSAGNGGRLPWTPLANLPPSLRPLILSMQPGQVSQPLTVPGAVVVFFLRDTRGTLRPGASEQILEYVRVTLASTDDAARMAANSDSCADLFVAARGLPEAQIQRQSLPQGQVPTDQGIRLAMLDDNETTVVNYGGAVQLLMLCKRTPALLAETPAAPVATSAENGSAENAEAQPDPDALPAKDEVRNRVFNRKVTQAADAYLAELRANAVIRRP</sequence>
<dbReference type="InterPro" id="IPR050280">
    <property type="entry name" value="OMP_Chaperone_SurA"/>
</dbReference>
<dbReference type="Pfam" id="PF00639">
    <property type="entry name" value="Rotamase"/>
    <property type="match status" value="1"/>
</dbReference>
<feature type="compositionally biased region" description="Low complexity" evidence="6">
    <location>
        <begin position="370"/>
        <end position="386"/>
    </location>
</feature>
<protein>
    <recommendedName>
        <fullName evidence="1">Parvulin-like PPIase</fullName>
    </recommendedName>
    <alternativeName>
        <fullName evidence="3">Peptidyl-prolyl cis-trans isomerase plp</fullName>
    </alternativeName>
    <alternativeName>
        <fullName evidence="4">Rotamase plp</fullName>
    </alternativeName>
</protein>
<dbReference type="GO" id="GO:0003755">
    <property type="term" value="F:peptidyl-prolyl cis-trans isomerase activity"/>
    <property type="evidence" value="ECO:0007669"/>
    <property type="project" value="UniProtKB-EC"/>
</dbReference>
<dbReference type="PANTHER" id="PTHR47637:SF1">
    <property type="entry name" value="CHAPERONE SURA"/>
    <property type="match status" value="1"/>
</dbReference>
<feature type="region of interest" description="Disordered" evidence="6">
    <location>
        <begin position="370"/>
        <end position="395"/>
    </location>
</feature>
<dbReference type="InterPro" id="IPR027304">
    <property type="entry name" value="Trigger_fact/SurA_dom_sf"/>
</dbReference>
<keyword evidence="10" id="KW-1185">Reference proteome</keyword>
<comment type="caution">
    <text evidence="9">The sequence shown here is derived from an EMBL/GenBank/DDBJ whole genome shotgun (WGS) entry which is preliminary data.</text>
</comment>
<dbReference type="EMBL" id="JBHRXJ010000001">
    <property type="protein sequence ID" value="MFC3526665.1"/>
    <property type="molecule type" value="Genomic_DNA"/>
</dbReference>
<evidence type="ECO:0000256" key="2">
    <source>
        <dbReference type="ARBA" id="ARBA00022729"/>
    </source>
</evidence>
<feature type="signal peptide" evidence="7">
    <location>
        <begin position="1"/>
        <end position="26"/>
    </location>
</feature>
<evidence type="ECO:0000256" key="4">
    <source>
        <dbReference type="ARBA" id="ARBA00031484"/>
    </source>
</evidence>
<dbReference type="Proteomes" id="UP001595721">
    <property type="component" value="Unassembled WGS sequence"/>
</dbReference>
<feature type="chain" id="PRO_5046398458" description="Parvulin-like PPIase" evidence="7">
    <location>
        <begin position="27"/>
        <end position="428"/>
    </location>
</feature>
<feature type="domain" description="PpiC" evidence="8">
    <location>
        <begin position="167"/>
        <end position="264"/>
    </location>
</feature>
<dbReference type="InterPro" id="IPR000297">
    <property type="entry name" value="PPIase_PpiC"/>
</dbReference>
<accession>A0ABV7QY10</accession>
<dbReference type="SUPFAM" id="SSF54534">
    <property type="entry name" value="FKBP-like"/>
    <property type="match status" value="1"/>
</dbReference>
<evidence type="ECO:0000256" key="7">
    <source>
        <dbReference type="SAM" id="SignalP"/>
    </source>
</evidence>
<evidence type="ECO:0000313" key="10">
    <source>
        <dbReference type="Proteomes" id="UP001595721"/>
    </source>
</evidence>
<dbReference type="Gene3D" id="1.10.4030.10">
    <property type="entry name" value="Porin chaperone SurA, peptide-binding domain"/>
    <property type="match status" value="1"/>
</dbReference>
<dbReference type="PANTHER" id="PTHR47637">
    <property type="entry name" value="CHAPERONE SURA"/>
    <property type="match status" value="1"/>
</dbReference>
<dbReference type="InterPro" id="IPR046357">
    <property type="entry name" value="PPIase_dom_sf"/>
</dbReference>
<dbReference type="RefSeq" id="WP_377741945.1">
    <property type="nucleotide sequence ID" value="NZ_JBHRXJ010000001.1"/>
</dbReference>
<evidence type="ECO:0000259" key="8">
    <source>
        <dbReference type="PROSITE" id="PS50198"/>
    </source>
</evidence>
<dbReference type="Gene3D" id="3.10.50.40">
    <property type="match status" value="1"/>
</dbReference>
<evidence type="ECO:0000256" key="1">
    <source>
        <dbReference type="ARBA" id="ARBA00018370"/>
    </source>
</evidence>
<organism evidence="9 10">
    <name type="scientific">Paracoccus mangrovi</name>
    <dbReference type="NCBI Taxonomy" id="1715645"/>
    <lineage>
        <taxon>Bacteria</taxon>
        <taxon>Pseudomonadati</taxon>
        <taxon>Pseudomonadota</taxon>
        <taxon>Alphaproteobacteria</taxon>
        <taxon>Rhodobacterales</taxon>
        <taxon>Paracoccaceae</taxon>
        <taxon>Paracoccus</taxon>
    </lineage>
</organism>
<evidence type="ECO:0000256" key="3">
    <source>
        <dbReference type="ARBA" id="ARBA00030642"/>
    </source>
</evidence>
<keyword evidence="5 9" id="KW-0413">Isomerase</keyword>
<evidence type="ECO:0000256" key="6">
    <source>
        <dbReference type="SAM" id="MobiDB-lite"/>
    </source>
</evidence>
<dbReference type="PROSITE" id="PS50198">
    <property type="entry name" value="PPIC_PPIASE_2"/>
    <property type="match status" value="1"/>
</dbReference>
<name>A0ABV7QY10_9RHOB</name>
<keyword evidence="2 7" id="KW-0732">Signal</keyword>
<evidence type="ECO:0000313" key="9">
    <source>
        <dbReference type="EMBL" id="MFC3526665.1"/>
    </source>
</evidence>